<dbReference type="Proteomes" id="UP000228934">
    <property type="component" value="Unassembled WGS sequence"/>
</dbReference>
<keyword evidence="2" id="KW-1185">Reference proteome</keyword>
<sequence length="78" mass="8236">MRSVSITQGPKPWTYLQLIRSLLNLASSRIPWNLRKKTSIQVRATPSAGTEDATGPAPISVSAVFTIVLAASSLAGNA</sequence>
<gene>
    <name evidence="1" type="ORF">AB205_0000820</name>
</gene>
<organism evidence="1 2">
    <name type="scientific">Aquarana catesbeiana</name>
    <name type="common">American bullfrog</name>
    <name type="synonym">Rana catesbeiana</name>
    <dbReference type="NCBI Taxonomy" id="8400"/>
    <lineage>
        <taxon>Eukaryota</taxon>
        <taxon>Metazoa</taxon>
        <taxon>Chordata</taxon>
        <taxon>Craniata</taxon>
        <taxon>Vertebrata</taxon>
        <taxon>Euteleostomi</taxon>
        <taxon>Amphibia</taxon>
        <taxon>Batrachia</taxon>
        <taxon>Anura</taxon>
        <taxon>Neobatrachia</taxon>
        <taxon>Ranoidea</taxon>
        <taxon>Ranidae</taxon>
        <taxon>Aquarana</taxon>
    </lineage>
</organism>
<protein>
    <submittedName>
        <fullName evidence="1">Uncharacterized protein</fullName>
    </submittedName>
</protein>
<dbReference type="AlphaFoldDB" id="A0A2G9SKQ5"/>
<evidence type="ECO:0000313" key="1">
    <source>
        <dbReference type="EMBL" id="PIO40749.1"/>
    </source>
</evidence>
<dbReference type="EMBL" id="KV923537">
    <property type="protein sequence ID" value="PIO40749.1"/>
    <property type="molecule type" value="Genomic_DNA"/>
</dbReference>
<evidence type="ECO:0000313" key="2">
    <source>
        <dbReference type="Proteomes" id="UP000228934"/>
    </source>
</evidence>
<name>A0A2G9SKQ5_AQUCT</name>
<accession>A0A2G9SKQ5</accession>
<proteinExistence type="predicted"/>
<reference evidence="2" key="1">
    <citation type="journal article" date="2017" name="Nat. Commun.">
        <title>The North American bullfrog draft genome provides insight into hormonal regulation of long noncoding RNA.</title>
        <authorList>
            <person name="Hammond S.A."/>
            <person name="Warren R.L."/>
            <person name="Vandervalk B.P."/>
            <person name="Kucuk E."/>
            <person name="Khan H."/>
            <person name="Gibb E.A."/>
            <person name="Pandoh P."/>
            <person name="Kirk H."/>
            <person name="Zhao Y."/>
            <person name="Jones M."/>
            <person name="Mungall A.J."/>
            <person name="Coope R."/>
            <person name="Pleasance S."/>
            <person name="Moore R.A."/>
            <person name="Holt R.A."/>
            <person name="Round J.M."/>
            <person name="Ohora S."/>
            <person name="Walle B.V."/>
            <person name="Veldhoen N."/>
            <person name="Helbing C.C."/>
            <person name="Birol I."/>
        </authorList>
    </citation>
    <scope>NUCLEOTIDE SEQUENCE [LARGE SCALE GENOMIC DNA]</scope>
</reference>